<protein>
    <submittedName>
        <fullName evidence="1">15222_t:CDS:1</fullName>
    </submittedName>
</protein>
<comment type="caution">
    <text evidence="1">The sequence shown here is derived from an EMBL/GenBank/DDBJ whole genome shotgun (WGS) entry which is preliminary data.</text>
</comment>
<keyword evidence="2" id="KW-1185">Reference proteome</keyword>
<dbReference type="EMBL" id="CAJVPT010036524">
    <property type="protein sequence ID" value="CAG8714772.1"/>
    <property type="molecule type" value="Genomic_DNA"/>
</dbReference>
<sequence>MSTKYSPTLPVELWHNISSHLDQKDHLSLILVNRTFYAIFLSELFTTIVIALRPSVAFARFNFNDKSSNTVREKIRPIPTNLIDSRLSVLGEPICSLLEMLHSKPELRSYIRRCELRFLSFSSSPPSLSSAEQFDPVDYIISLVGDLPHLEEVTLHGVKILVRHVAYLCSRPHLALDLVFENSTIIGRLELQDATNFTVNYLKFLNSFIYPTNNPTLSAIVAGGSLRELILTEPSGVIQAFLKFHAAQGNASLPRLQILELAWLNAQYFGFFESTPNLIELRLIGPHHINLVEEPLPEGTLPKLQSISVHSSFLRIFVPSRPVKVINTGEDKSFLHPSQTLRLTWTNYTRGKELFQYIVEYNTQLVHLEVVMAKEVYECARLLKGLEQLRTLYLKASTRPPALQALWNRDWGNNTWFPSGGGQIKLAVRQLDALK</sequence>
<evidence type="ECO:0000313" key="1">
    <source>
        <dbReference type="EMBL" id="CAG8714772.1"/>
    </source>
</evidence>
<feature type="non-terminal residue" evidence="1">
    <location>
        <position position="435"/>
    </location>
</feature>
<accession>A0ACA9PSL3</accession>
<organism evidence="1 2">
    <name type="scientific">Acaulospora colombiana</name>
    <dbReference type="NCBI Taxonomy" id="27376"/>
    <lineage>
        <taxon>Eukaryota</taxon>
        <taxon>Fungi</taxon>
        <taxon>Fungi incertae sedis</taxon>
        <taxon>Mucoromycota</taxon>
        <taxon>Glomeromycotina</taxon>
        <taxon>Glomeromycetes</taxon>
        <taxon>Diversisporales</taxon>
        <taxon>Acaulosporaceae</taxon>
        <taxon>Acaulospora</taxon>
    </lineage>
</organism>
<proteinExistence type="predicted"/>
<name>A0ACA9PSL3_9GLOM</name>
<dbReference type="Proteomes" id="UP000789525">
    <property type="component" value="Unassembled WGS sequence"/>
</dbReference>
<gene>
    <name evidence="1" type="ORF">ACOLOM_LOCUS10850</name>
</gene>
<evidence type="ECO:0000313" key="2">
    <source>
        <dbReference type="Proteomes" id="UP000789525"/>
    </source>
</evidence>
<reference evidence="1" key="1">
    <citation type="submission" date="2021-06" db="EMBL/GenBank/DDBJ databases">
        <authorList>
            <person name="Kallberg Y."/>
            <person name="Tangrot J."/>
            <person name="Rosling A."/>
        </authorList>
    </citation>
    <scope>NUCLEOTIDE SEQUENCE</scope>
    <source>
        <strain evidence="1">CL356</strain>
    </source>
</reference>